<dbReference type="SUPFAM" id="SSF82185">
    <property type="entry name" value="Histone H3 K4-specific methyltransferase SET7/9 N-terminal domain"/>
    <property type="match status" value="1"/>
</dbReference>
<evidence type="ECO:0000313" key="12">
    <source>
        <dbReference type="EMBL" id="CAF90781.1"/>
    </source>
</evidence>
<dbReference type="EMBL" id="CAAE01007780">
    <property type="protein sequence ID" value="CAF90781.1"/>
    <property type="molecule type" value="Genomic_DNA"/>
</dbReference>
<name>Q4T8K1_TETNG</name>
<reference evidence="12" key="2">
    <citation type="submission" date="2004-02" db="EMBL/GenBank/DDBJ databases">
        <authorList>
            <consortium name="Genoscope"/>
            <consortium name="Whitehead Institute Centre for Genome Research"/>
        </authorList>
    </citation>
    <scope>NUCLEOTIDE SEQUENCE</scope>
</reference>
<dbReference type="InterPro" id="IPR017191">
    <property type="entry name" value="Junctophilin"/>
</dbReference>
<evidence type="ECO:0000256" key="11">
    <source>
        <dbReference type="SAM" id="MobiDB-lite"/>
    </source>
</evidence>
<dbReference type="AlphaFoldDB" id="Q4T8K1"/>
<gene>
    <name evidence="12" type="ORF">GSTENG00005191001</name>
</gene>
<protein>
    <submittedName>
        <fullName evidence="12">Chromosome undetermined SCAF7780, whole genome shotgun sequence</fullName>
    </submittedName>
</protein>
<evidence type="ECO:0000256" key="5">
    <source>
        <dbReference type="ARBA" id="ARBA00022475"/>
    </source>
</evidence>
<keyword evidence="5" id="KW-1003">Cell membrane</keyword>
<sequence>MSTGGRFDFDDGGSYCGGWEQGKAHGRGVCTGPQGQGEYAGAWSHGFEVLGVYTWPSGNSYQGTWAQGKRHGIGVESKGRWEYRGEWTQGFKGRYGQLESTVSGARYEGTWSNGLQDGYGTETYSDGGKERLTRKSPKGPRGQRVNMDLLIGSENSAVPSCRQPDRNQSDPEERLQKGRRCSTGPNGPVHTLCRHGDAETAGQHVTRDHLVTLLRSDWLSAACLCAQNNSKQTPNLNLVDRRHRCDVGWAGSERSGGAARFSGAEEEAQSPQVHRPGCAHMENHRQMNIARTS</sequence>
<comment type="similarity">
    <text evidence="4">Belongs to the junctophilin family.</text>
</comment>
<accession>Q4T8K1</accession>
<proteinExistence type="inferred from homology"/>
<evidence type="ECO:0000256" key="7">
    <source>
        <dbReference type="ARBA" id="ARBA00022737"/>
    </source>
</evidence>
<comment type="subcellular location">
    <subcellularLocation>
        <location evidence="3">Cell membrane</location>
    </subcellularLocation>
    <subcellularLocation>
        <location evidence="2">Endomembrane system</location>
        <topology evidence="2">Peripheral membrane protein</topology>
    </subcellularLocation>
    <subcellularLocation>
        <location evidence="1">Endoplasmic reticulum membrane</location>
        <topology evidence="1">Single-pass type IV membrane protein</topology>
    </subcellularLocation>
</comment>
<dbReference type="PANTHER" id="PTHR23085:SF17">
    <property type="entry name" value="JUNCTOPHILIN-3-LIKE"/>
    <property type="match status" value="1"/>
</dbReference>
<reference evidence="12" key="1">
    <citation type="journal article" date="2004" name="Nature">
        <title>Genome duplication in the teleost fish Tetraodon nigroviridis reveals the early vertebrate proto-karyotype.</title>
        <authorList>
            <person name="Jaillon O."/>
            <person name="Aury J.-M."/>
            <person name="Brunet F."/>
            <person name="Petit J.-L."/>
            <person name="Stange-Thomann N."/>
            <person name="Mauceli E."/>
            <person name="Bouneau L."/>
            <person name="Fischer C."/>
            <person name="Ozouf-Costaz C."/>
            <person name="Bernot A."/>
            <person name="Nicaud S."/>
            <person name="Jaffe D."/>
            <person name="Fisher S."/>
            <person name="Lutfalla G."/>
            <person name="Dossat C."/>
            <person name="Segurens B."/>
            <person name="Dasilva C."/>
            <person name="Salanoubat M."/>
            <person name="Levy M."/>
            <person name="Boudet N."/>
            <person name="Castellano S."/>
            <person name="Anthouard V."/>
            <person name="Jubin C."/>
            <person name="Castelli V."/>
            <person name="Katinka M."/>
            <person name="Vacherie B."/>
            <person name="Biemont C."/>
            <person name="Skalli Z."/>
            <person name="Cattolico L."/>
            <person name="Poulain J."/>
            <person name="De Berardinis V."/>
            <person name="Cruaud C."/>
            <person name="Duprat S."/>
            <person name="Brottier P."/>
            <person name="Coutanceau J.-P."/>
            <person name="Gouzy J."/>
            <person name="Parra G."/>
            <person name="Lardier G."/>
            <person name="Chapple C."/>
            <person name="McKernan K.J."/>
            <person name="McEwan P."/>
            <person name="Bosak S."/>
            <person name="Kellis M."/>
            <person name="Volff J.-N."/>
            <person name="Guigo R."/>
            <person name="Zody M.C."/>
            <person name="Mesirov J."/>
            <person name="Lindblad-Toh K."/>
            <person name="Birren B."/>
            <person name="Nusbaum C."/>
            <person name="Kahn D."/>
            <person name="Robinson-Rechavi M."/>
            <person name="Laudet V."/>
            <person name="Schachter V."/>
            <person name="Quetier F."/>
            <person name="Saurin W."/>
            <person name="Scarpelli C."/>
            <person name="Wincker P."/>
            <person name="Lander E.S."/>
            <person name="Weissenbach J."/>
            <person name="Roest Crollius H."/>
        </authorList>
    </citation>
    <scope>NUCLEOTIDE SEQUENCE [LARGE SCALE GENOMIC DNA]</scope>
</reference>
<dbReference type="OrthoDB" id="284854at2759"/>
<dbReference type="GO" id="GO:0005886">
    <property type="term" value="C:plasma membrane"/>
    <property type="evidence" value="ECO:0007669"/>
    <property type="project" value="UniProtKB-SubCell"/>
</dbReference>
<dbReference type="InterPro" id="IPR003409">
    <property type="entry name" value="MORN"/>
</dbReference>
<evidence type="ECO:0000256" key="9">
    <source>
        <dbReference type="ARBA" id="ARBA00022989"/>
    </source>
</evidence>
<evidence type="ECO:0000256" key="10">
    <source>
        <dbReference type="ARBA" id="ARBA00023136"/>
    </source>
</evidence>
<dbReference type="GO" id="GO:0005789">
    <property type="term" value="C:endoplasmic reticulum membrane"/>
    <property type="evidence" value="ECO:0007669"/>
    <property type="project" value="UniProtKB-SubCell"/>
</dbReference>
<keyword evidence="6" id="KW-0812">Transmembrane</keyword>
<keyword evidence="9" id="KW-1133">Transmembrane helix</keyword>
<dbReference type="Pfam" id="PF02493">
    <property type="entry name" value="MORN"/>
    <property type="match status" value="5"/>
</dbReference>
<dbReference type="KEGG" id="tng:GSTEN00005191G001"/>
<keyword evidence="8" id="KW-0256">Endoplasmic reticulum</keyword>
<evidence type="ECO:0000256" key="8">
    <source>
        <dbReference type="ARBA" id="ARBA00022824"/>
    </source>
</evidence>
<keyword evidence="10" id="KW-0472">Membrane</keyword>
<evidence type="ECO:0000256" key="4">
    <source>
        <dbReference type="ARBA" id="ARBA00008599"/>
    </source>
</evidence>
<evidence type="ECO:0000256" key="1">
    <source>
        <dbReference type="ARBA" id="ARBA00004163"/>
    </source>
</evidence>
<keyword evidence="7" id="KW-0677">Repeat</keyword>
<dbReference type="GO" id="GO:0048167">
    <property type="term" value="P:regulation of synaptic plasticity"/>
    <property type="evidence" value="ECO:0007669"/>
    <property type="project" value="TreeGrafter"/>
</dbReference>
<dbReference type="SMART" id="SM00698">
    <property type="entry name" value="MORN"/>
    <property type="match status" value="3"/>
</dbReference>
<dbReference type="Gene3D" id="2.20.110.10">
    <property type="entry name" value="Histone H3 K4-specific methyltransferase SET7/9 N-terminal domain"/>
    <property type="match status" value="1"/>
</dbReference>
<dbReference type="PANTHER" id="PTHR23085">
    <property type="entry name" value="GH28348P"/>
    <property type="match status" value="1"/>
</dbReference>
<organism evidence="12">
    <name type="scientific">Tetraodon nigroviridis</name>
    <name type="common">Spotted green pufferfish</name>
    <name type="synonym">Chelonodon nigroviridis</name>
    <dbReference type="NCBI Taxonomy" id="99883"/>
    <lineage>
        <taxon>Eukaryota</taxon>
        <taxon>Metazoa</taxon>
        <taxon>Chordata</taxon>
        <taxon>Craniata</taxon>
        <taxon>Vertebrata</taxon>
        <taxon>Euteleostomi</taxon>
        <taxon>Actinopterygii</taxon>
        <taxon>Neopterygii</taxon>
        <taxon>Teleostei</taxon>
        <taxon>Neoteleostei</taxon>
        <taxon>Acanthomorphata</taxon>
        <taxon>Eupercaria</taxon>
        <taxon>Tetraodontiformes</taxon>
        <taxon>Tetradontoidea</taxon>
        <taxon>Tetraodontidae</taxon>
        <taxon>Tetraodon</taxon>
    </lineage>
</organism>
<dbReference type="GO" id="GO:0030314">
    <property type="term" value="C:junctional membrane complex"/>
    <property type="evidence" value="ECO:0007669"/>
    <property type="project" value="InterPro"/>
</dbReference>
<feature type="compositionally biased region" description="Basic and acidic residues" evidence="11">
    <location>
        <begin position="163"/>
        <end position="176"/>
    </location>
</feature>
<evidence type="ECO:0000256" key="6">
    <source>
        <dbReference type="ARBA" id="ARBA00022692"/>
    </source>
</evidence>
<feature type="region of interest" description="Disordered" evidence="11">
    <location>
        <begin position="110"/>
        <end position="194"/>
    </location>
</feature>
<evidence type="ECO:0000256" key="2">
    <source>
        <dbReference type="ARBA" id="ARBA00004184"/>
    </source>
</evidence>
<evidence type="ECO:0000256" key="3">
    <source>
        <dbReference type="ARBA" id="ARBA00004236"/>
    </source>
</evidence>